<dbReference type="RefSeq" id="WP_274371329.1">
    <property type="nucleotide sequence ID" value="NZ_JAKMWI010000017.1"/>
</dbReference>
<gene>
    <name evidence="3" type="ORF">I8608_003610</name>
</gene>
<dbReference type="SUPFAM" id="SSF47413">
    <property type="entry name" value="lambda repressor-like DNA-binding domains"/>
    <property type="match status" value="1"/>
</dbReference>
<sequence>MNDISAIVGKRIKEIRQYNGMNISDIAEKTGLSHQQLSRYERGVNKICADTLYKISLVFECSVNDLFSDLPFRERILENNHFYNDTSAMIDDYFHGVKSGNPL</sequence>
<dbReference type="PROSITE" id="PS50943">
    <property type="entry name" value="HTH_CROC1"/>
    <property type="match status" value="1"/>
</dbReference>
<reference evidence="3" key="1">
    <citation type="journal article" date="2018" name="Genome Biol.">
        <title>SKESA: strategic k-mer extension for scrupulous assemblies.</title>
        <authorList>
            <person name="Souvorov A."/>
            <person name="Agarwala R."/>
            <person name="Lipman D.J."/>
        </authorList>
    </citation>
    <scope>NUCLEOTIDE SEQUENCE</scope>
    <source>
        <strain evidence="3">Morganella morganii ARLG-3209</strain>
    </source>
</reference>
<name>A0AAN5MIL9_MORMO</name>
<dbReference type="InterPro" id="IPR001387">
    <property type="entry name" value="Cro/C1-type_HTH"/>
</dbReference>
<dbReference type="SMART" id="SM00530">
    <property type="entry name" value="HTH_XRE"/>
    <property type="match status" value="1"/>
</dbReference>
<dbReference type="AlphaFoldDB" id="A0AAN5MIL9"/>
<dbReference type="Gene3D" id="1.10.260.40">
    <property type="entry name" value="lambda repressor-like DNA-binding domains"/>
    <property type="match status" value="1"/>
</dbReference>
<dbReference type="GO" id="GO:0003677">
    <property type="term" value="F:DNA binding"/>
    <property type="evidence" value="ECO:0007669"/>
    <property type="project" value="UniProtKB-KW"/>
</dbReference>
<evidence type="ECO:0000259" key="2">
    <source>
        <dbReference type="PROSITE" id="PS50943"/>
    </source>
</evidence>
<dbReference type="PANTHER" id="PTHR46558">
    <property type="entry name" value="TRACRIPTIONAL REGULATORY PROTEIN-RELATED-RELATED"/>
    <property type="match status" value="1"/>
</dbReference>
<comment type="caution">
    <text evidence="3">The sequence shown here is derived from an EMBL/GenBank/DDBJ whole genome shotgun (WGS) entry which is preliminary data.</text>
</comment>
<feature type="domain" description="HTH cro/C1-type" evidence="2">
    <location>
        <begin position="12"/>
        <end position="66"/>
    </location>
</feature>
<accession>A0AAN5MIL9</accession>
<evidence type="ECO:0000313" key="3">
    <source>
        <dbReference type="EMBL" id="HAT3810711.1"/>
    </source>
</evidence>
<protein>
    <submittedName>
        <fullName evidence="3">Helix-turn-helix transcriptional regulator</fullName>
    </submittedName>
</protein>
<reference evidence="3" key="2">
    <citation type="submission" date="2020-10" db="EMBL/GenBank/DDBJ databases">
        <authorList>
            <consortium name="NCBI Pathogen Detection Project"/>
        </authorList>
    </citation>
    <scope>NUCLEOTIDE SEQUENCE</scope>
    <source>
        <strain evidence="3">Morganella morganii ARLG-3209</strain>
    </source>
</reference>
<dbReference type="InterPro" id="IPR010982">
    <property type="entry name" value="Lambda_DNA-bd_dom_sf"/>
</dbReference>
<evidence type="ECO:0000313" key="4">
    <source>
        <dbReference type="Proteomes" id="UP000865968"/>
    </source>
</evidence>
<evidence type="ECO:0000256" key="1">
    <source>
        <dbReference type="ARBA" id="ARBA00023125"/>
    </source>
</evidence>
<dbReference type="PANTHER" id="PTHR46558:SF4">
    <property type="entry name" value="DNA-BIDING PHAGE PROTEIN"/>
    <property type="match status" value="1"/>
</dbReference>
<dbReference type="CDD" id="cd00093">
    <property type="entry name" value="HTH_XRE"/>
    <property type="match status" value="1"/>
</dbReference>
<organism evidence="3 4">
    <name type="scientific">Morganella morganii</name>
    <name type="common">Proteus morganii</name>
    <dbReference type="NCBI Taxonomy" id="582"/>
    <lineage>
        <taxon>Bacteria</taxon>
        <taxon>Pseudomonadati</taxon>
        <taxon>Pseudomonadota</taxon>
        <taxon>Gammaproteobacteria</taxon>
        <taxon>Enterobacterales</taxon>
        <taxon>Morganellaceae</taxon>
        <taxon>Morganella</taxon>
    </lineage>
</organism>
<dbReference type="Proteomes" id="UP000865968">
    <property type="component" value="Unassembled WGS sequence"/>
</dbReference>
<proteinExistence type="predicted"/>
<dbReference type="EMBL" id="DACSWI010000014">
    <property type="protein sequence ID" value="HAT3810711.1"/>
    <property type="molecule type" value="Genomic_DNA"/>
</dbReference>
<keyword evidence="1" id="KW-0238">DNA-binding</keyword>
<dbReference type="Pfam" id="PF01381">
    <property type="entry name" value="HTH_3"/>
    <property type="match status" value="1"/>
</dbReference>